<dbReference type="Proteomes" id="UP000696573">
    <property type="component" value="Unassembled WGS sequence"/>
</dbReference>
<dbReference type="OrthoDB" id="6079484at2759"/>
<dbReference type="AlphaFoldDB" id="A0A9N9VJT6"/>
<gene>
    <name evidence="1" type="ORF">CRHIZ90672A_00001613</name>
</gene>
<dbReference type="Gene3D" id="2.40.70.10">
    <property type="entry name" value="Acid Proteases"/>
    <property type="match status" value="2"/>
</dbReference>
<evidence type="ECO:0000313" key="1">
    <source>
        <dbReference type="EMBL" id="CAH0027647.1"/>
    </source>
</evidence>
<organism evidence="1 2">
    <name type="scientific">Clonostachys rhizophaga</name>
    <dbReference type="NCBI Taxonomy" id="160324"/>
    <lineage>
        <taxon>Eukaryota</taxon>
        <taxon>Fungi</taxon>
        <taxon>Dikarya</taxon>
        <taxon>Ascomycota</taxon>
        <taxon>Pezizomycotina</taxon>
        <taxon>Sordariomycetes</taxon>
        <taxon>Hypocreomycetidae</taxon>
        <taxon>Hypocreales</taxon>
        <taxon>Bionectriaceae</taxon>
        <taxon>Clonostachys</taxon>
    </lineage>
</organism>
<dbReference type="CDD" id="cd00303">
    <property type="entry name" value="retropepsin_like"/>
    <property type="match status" value="2"/>
</dbReference>
<proteinExistence type="predicted"/>
<feature type="non-terminal residue" evidence="1">
    <location>
        <position position="507"/>
    </location>
</feature>
<protein>
    <submittedName>
        <fullName evidence="1">Uncharacterized protein</fullName>
    </submittedName>
</protein>
<evidence type="ECO:0000313" key="2">
    <source>
        <dbReference type="Proteomes" id="UP000696573"/>
    </source>
</evidence>
<accession>A0A9N9VJT6</accession>
<sequence>MALRPGIDESVIFYSKEERDPSSPQLRPFIPDLKPGTNFEILAPNHFLEPDEENIDEPWEPDLRLRSEPAETWSSRIEEWIEESIFTSGSSKQAACWKDGVLLAHMATDHGYDAVTEGRRYHLPSTKGSTSTERIDSSIHSYRYLSPFENRDQNLKRARTDRSKSSTLETIDATVQPRTLLRKINSRRRKVLPMMFETDGKNISITACPDTGSDVNIMSMDTARRLGFGSDIRKTEEVDFRLANNQPVKAIGQVDIACSFGIGTPWHDPSLSCIFEVFSALSVPLIMGMQFLEMTETYSKHQNRLDTGSDIDLISADYARNRGFPVAEVFHDIMLADGTVEQTCGLIRSSFTVGLVDDVRGFVSKSQNISVDFFVLPNLSSDVLIGQDTIEELNIFANHSESFVPSMSLTGESDVNIIRYIGKAEKAGKRLLAQLRGDVHSSNPISAADMERKWELEDQRENARREVRQEEIAQMPEEIKSIANLTEDLIIWDYEATKRARKELESR</sequence>
<keyword evidence="2" id="KW-1185">Reference proteome</keyword>
<dbReference type="EMBL" id="CABFNQ020000730">
    <property type="protein sequence ID" value="CAH0027647.1"/>
    <property type="molecule type" value="Genomic_DNA"/>
</dbReference>
<comment type="caution">
    <text evidence="1">The sequence shown here is derived from an EMBL/GenBank/DDBJ whole genome shotgun (WGS) entry which is preliminary data.</text>
</comment>
<reference evidence="1" key="1">
    <citation type="submission" date="2021-10" db="EMBL/GenBank/DDBJ databases">
        <authorList>
            <person name="Piombo E."/>
        </authorList>
    </citation>
    <scope>NUCLEOTIDE SEQUENCE</scope>
</reference>
<dbReference type="InterPro" id="IPR021109">
    <property type="entry name" value="Peptidase_aspartic_dom_sf"/>
</dbReference>
<name>A0A9N9VJT6_9HYPO</name>